<evidence type="ECO:0000256" key="4">
    <source>
        <dbReference type="ARBA" id="ARBA00023125"/>
    </source>
</evidence>
<organism evidence="9 10">
    <name type="scientific">Actinokineospora auranticolor</name>
    <dbReference type="NCBI Taxonomy" id="155976"/>
    <lineage>
        <taxon>Bacteria</taxon>
        <taxon>Bacillati</taxon>
        <taxon>Actinomycetota</taxon>
        <taxon>Actinomycetes</taxon>
        <taxon>Pseudonocardiales</taxon>
        <taxon>Pseudonocardiaceae</taxon>
        <taxon>Actinokineospora</taxon>
    </lineage>
</organism>
<comment type="caution">
    <text evidence="9">The sequence shown here is derived from an EMBL/GenBank/DDBJ whole genome shotgun (WGS) entry which is preliminary data.</text>
</comment>
<feature type="domain" description="RNA polymerase sigma factor 70 region 4 type 2" evidence="8">
    <location>
        <begin position="148"/>
        <end position="199"/>
    </location>
</feature>
<dbReference type="PANTHER" id="PTHR43133:SF8">
    <property type="entry name" value="RNA POLYMERASE SIGMA FACTOR HI_1459-RELATED"/>
    <property type="match status" value="1"/>
</dbReference>
<dbReference type="OrthoDB" id="265863at2"/>
<proteinExistence type="inferred from homology"/>
<dbReference type="GO" id="GO:0016987">
    <property type="term" value="F:sigma factor activity"/>
    <property type="evidence" value="ECO:0007669"/>
    <property type="project" value="UniProtKB-KW"/>
</dbReference>
<evidence type="ECO:0000256" key="1">
    <source>
        <dbReference type="ARBA" id="ARBA00010641"/>
    </source>
</evidence>
<dbReference type="NCBIfam" id="TIGR02937">
    <property type="entry name" value="sigma70-ECF"/>
    <property type="match status" value="1"/>
</dbReference>
<protein>
    <submittedName>
        <fullName evidence="9">RNA polymerase sigma factor (Sigma-70 family)</fullName>
    </submittedName>
</protein>
<dbReference type="AlphaFoldDB" id="A0A2S6GRV0"/>
<dbReference type="InterPro" id="IPR014284">
    <property type="entry name" value="RNA_pol_sigma-70_dom"/>
</dbReference>
<dbReference type="RefSeq" id="WP_104479186.1">
    <property type="nucleotide sequence ID" value="NZ_CP154825.1"/>
</dbReference>
<gene>
    <name evidence="9" type="ORF">CLV40_106124</name>
</gene>
<keyword evidence="10" id="KW-1185">Reference proteome</keyword>
<evidence type="ECO:0000256" key="2">
    <source>
        <dbReference type="ARBA" id="ARBA00023015"/>
    </source>
</evidence>
<dbReference type="Pfam" id="PF08281">
    <property type="entry name" value="Sigma70_r4_2"/>
    <property type="match status" value="1"/>
</dbReference>
<dbReference type="InterPro" id="IPR013249">
    <property type="entry name" value="RNA_pol_sigma70_r4_t2"/>
</dbReference>
<dbReference type="InterPro" id="IPR039425">
    <property type="entry name" value="RNA_pol_sigma-70-like"/>
</dbReference>
<dbReference type="InterPro" id="IPR007627">
    <property type="entry name" value="RNA_pol_sigma70_r2"/>
</dbReference>
<dbReference type="SUPFAM" id="SSF88946">
    <property type="entry name" value="Sigma2 domain of RNA polymerase sigma factors"/>
    <property type="match status" value="1"/>
</dbReference>
<reference evidence="9 10" key="1">
    <citation type="submission" date="2018-02" db="EMBL/GenBank/DDBJ databases">
        <title>Genomic Encyclopedia of Archaeal and Bacterial Type Strains, Phase II (KMG-II): from individual species to whole genera.</title>
        <authorList>
            <person name="Goeker M."/>
        </authorList>
    </citation>
    <scope>NUCLEOTIDE SEQUENCE [LARGE SCALE GENOMIC DNA]</scope>
    <source>
        <strain evidence="9 10">YU 961-1</strain>
    </source>
</reference>
<dbReference type="Gene3D" id="1.10.1740.10">
    <property type="match status" value="1"/>
</dbReference>
<feature type="region of interest" description="Disordered" evidence="6">
    <location>
        <begin position="318"/>
        <end position="342"/>
    </location>
</feature>
<evidence type="ECO:0000256" key="3">
    <source>
        <dbReference type="ARBA" id="ARBA00023082"/>
    </source>
</evidence>
<dbReference type="GO" id="GO:0006352">
    <property type="term" value="P:DNA-templated transcription initiation"/>
    <property type="evidence" value="ECO:0007669"/>
    <property type="project" value="InterPro"/>
</dbReference>
<dbReference type="PANTHER" id="PTHR43133">
    <property type="entry name" value="RNA POLYMERASE ECF-TYPE SIGMA FACTO"/>
    <property type="match status" value="1"/>
</dbReference>
<dbReference type="Proteomes" id="UP000239203">
    <property type="component" value="Unassembled WGS sequence"/>
</dbReference>
<dbReference type="InterPro" id="IPR013325">
    <property type="entry name" value="RNA_pol_sigma_r2"/>
</dbReference>
<evidence type="ECO:0000256" key="6">
    <source>
        <dbReference type="SAM" id="MobiDB-lite"/>
    </source>
</evidence>
<keyword evidence="3" id="KW-0731">Sigma factor</keyword>
<evidence type="ECO:0000259" key="8">
    <source>
        <dbReference type="Pfam" id="PF08281"/>
    </source>
</evidence>
<dbReference type="SUPFAM" id="SSF88659">
    <property type="entry name" value="Sigma3 and sigma4 domains of RNA polymerase sigma factors"/>
    <property type="match status" value="1"/>
</dbReference>
<dbReference type="InterPro" id="IPR036388">
    <property type="entry name" value="WH-like_DNA-bd_sf"/>
</dbReference>
<keyword evidence="4" id="KW-0238">DNA-binding</keyword>
<comment type="similarity">
    <text evidence="1">Belongs to the sigma-70 factor family. ECF subfamily.</text>
</comment>
<dbReference type="EMBL" id="PTIX01000006">
    <property type="protein sequence ID" value="PPK67893.1"/>
    <property type="molecule type" value="Genomic_DNA"/>
</dbReference>
<evidence type="ECO:0000313" key="9">
    <source>
        <dbReference type="EMBL" id="PPK67893.1"/>
    </source>
</evidence>
<dbReference type="GO" id="GO:0003677">
    <property type="term" value="F:DNA binding"/>
    <property type="evidence" value="ECO:0007669"/>
    <property type="project" value="UniProtKB-KW"/>
</dbReference>
<dbReference type="InterPro" id="IPR013324">
    <property type="entry name" value="RNA_pol_sigma_r3/r4-like"/>
</dbReference>
<evidence type="ECO:0000313" key="10">
    <source>
        <dbReference type="Proteomes" id="UP000239203"/>
    </source>
</evidence>
<accession>A0A2S6GRV0</accession>
<keyword evidence="5" id="KW-0804">Transcription</keyword>
<sequence length="411" mass="44776">MTEFDDLLAASSLGDPAAVELRDRAPATHSIVAGDVPVREPEPPRPLLPAEIDRLTAFVHGRLSTSALWDPRLDNETDPERVRAGVLPLIRAYCEVKVVEDVPDVVESAVSGVITLLGHKPLLPLVLGVTTTRVRHAARQAPSPPRSEIDTALADLHPRLREIVVLRVLLGLTDRQTAEALESTVGEVADALLRARTTLLTAVPVREPSRHDRRPGGLAIAVGGEVDGPPWAALTGTARHTACVVAARDGDRRALDALVVELSPVLWHVARGQGLDRSTAEDVVQTVWLALLRHVESINEPGALLGWLITTTRRESRRAHQRDGALSADVPGPEPVPESEAVRAERDRTLWRAFHRLDPRCQELLRLAVLAGRAEHRLLAERLHLPPGSIGPTRGRCLNALRVLYYEGDPD</sequence>
<dbReference type="Pfam" id="PF04542">
    <property type="entry name" value="Sigma70_r2"/>
    <property type="match status" value="1"/>
</dbReference>
<feature type="domain" description="RNA polymerase sigma-70 region 2" evidence="7">
    <location>
        <begin position="258"/>
        <end position="322"/>
    </location>
</feature>
<name>A0A2S6GRV0_9PSEU</name>
<evidence type="ECO:0000259" key="7">
    <source>
        <dbReference type="Pfam" id="PF04542"/>
    </source>
</evidence>
<evidence type="ECO:0000256" key="5">
    <source>
        <dbReference type="ARBA" id="ARBA00023163"/>
    </source>
</evidence>
<dbReference type="Gene3D" id="1.10.10.10">
    <property type="entry name" value="Winged helix-like DNA-binding domain superfamily/Winged helix DNA-binding domain"/>
    <property type="match status" value="2"/>
</dbReference>
<keyword evidence="2" id="KW-0805">Transcription regulation</keyword>